<dbReference type="InterPro" id="IPR006311">
    <property type="entry name" value="TAT_signal"/>
</dbReference>
<evidence type="ECO:0000259" key="5">
    <source>
        <dbReference type="Pfam" id="PF00496"/>
    </source>
</evidence>
<comment type="subcellular location">
    <subcellularLocation>
        <location evidence="1">Periplasm</location>
    </subcellularLocation>
</comment>
<dbReference type="Gene3D" id="3.10.105.10">
    <property type="entry name" value="Dipeptide-binding Protein, Domain 3"/>
    <property type="match status" value="1"/>
</dbReference>
<keyword evidence="3 4" id="KW-0732">Signal</keyword>
<dbReference type="Pfam" id="PF00496">
    <property type="entry name" value="SBP_bac_5"/>
    <property type="match status" value="1"/>
</dbReference>
<dbReference type="Gene3D" id="3.90.76.10">
    <property type="entry name" value="Dipeptide-binding Protein, Domain 1"/>
    <property type="match status" value="1"/>
</dbReference>
<feature type="signal peptide" evidence="4">
    <location>
        <begin position="1"/>
        <end position="30"/>
    </location>
</feature>
<evidence type="ECO:0000313" key="6">
    <source>
        <dbReference type="EMBL" id="PSC04479.1"/>
    </source>
</evidence>
<sequence>MTLNRRLFLAGSVASLSAAGALGGASRALAAARKDLNIGIRLEPPHLDPTAGAAAAIGEIVYANVFEGLTRIDRDGAVKPALAESWTISDDGKTYTFKLRSGVTYHDGAPFDASVAKFNLDRARAPDSVNPQKSLFAPIEAAEAVDPATLKVTLKQPAGNFLFGLGWPAAVMLAPATAADAKTKPVGTGPFKFANWTKGASVELVRAEKYWGSPVKLDKAAFKVISDPSASFAALMAGDVDAFPIYPAPENLDQFRADPRFKVVIGNTEGKTIMALNNGRKPFDDIRVRRALCHAVDRKTVIDGAMFGIAKPIGSHFAPQDAGYVDLTGKYPYDPAKAKSLLKESGVPEGTKLRLVLPPPDYARRSGQIIAAQLKAVGLDVELVPMEWAQWLSDVFKGKNFDMTIISHVEPLDLDIYARDDYYFDYKSQAYKAIYAELTATTDQAKRIELYKKAQEQIAEDAVNVFLFMLPKSGVWSADLQGLWENAPIPVNDLTEVSWKA</sequence>
<organism evidence="6 7">
    <name type="scientific">Alsobacter soli</name>
    <dbReference type="NCBI Taxonomy" id="2109933"/>
    <lineage>
        <taxon>Bacteria</taxon>
        <taxon>Pseudomonadati</taxon>
        <taxon>Pseudomonadota</taxon>
        <taxon>Alphaproteobacteria</taxon>
        <taxon>Hyphomicrobiales</taxon>
        <taxon>Alsobacteraceae</taxon>
        <taxon>Alsobacter</taxon>
    </lineage>
</organism>
<dbReference type="InterPro" id="IPR030678">
    <property type="entry name" value="Peptide/Ni-bd"/>
</dbReference>
<dbReference type="InterPro" id="IPR000914">
    <property type="entry name" value="SBP_5_dom"/>
</dbReference>
<feature type="domain" description="Solute-binding protein family 5" evidence="5">
    <location>
        <begin position="78"/>
        <end position="408"/>
    </location>
</feature>
<dbReference type="AlphaFoldDB" id="A0A2T1HSH6"/>
<proteinExistence type="inferred from homology"/>
<evidence type="ECO:0000256" key="4">
    <source>
        <dbReference type="SAM" id="SignalP"/>
    </source>
</evidence>
<dbReference type="InterPro" id="IPR039424">
    <property type="entry name" value="SBP_5"/>
</dbReference>
<dbReference type="PIRSF" id="PIRSF002741">
    <property type="entry name" value="MppA"/>
    <property type="match status" value="1"/>
</dbReference>
<keyword evidence="7" id="KW-1185">Reference proteome</keyword>
<gene>
    <name evidence="6" type="ORF">SLNSH_13350</name>
</gene>
<reference evidence="7" key="1">
    <citation type="submission" date="2018-03" db="EMBL/GenBank/DDBJ databases">
        <authorList>
            <person name="Sun L."/>
            <person name="Liu H."/>
            <person name="Chen W."/>
            <person name="Huang K."/>
            <person name="Liu W."/>
            <person name="Gao X."/>
        </authorList>
    </citation>
    <scope>NUCLEOTIDE SEQUENCE [LARGE SCALE GENOMIC DNA]</scope>
    <source>
        <strain evidence="7">SH9</strain>
    </source>
</reference>
<dbReference type="PANTHER" id="PTHR30290">
    <property type="entry name" value="PERIPLASMIC BINDING COMPONENT OF ABC TRANSPORTER"/>
    <property type="match status" value="1"/>
</dbReference>
<evidence type="ECO:0000256" key="3">
    <source>
        <dbReference type="ARBA" id="ARBA00022729"/>
    </source>
</evidence>
<feature type="chain" id="PRO_5015480509" evidence="4">
    <location>
        <begin position="31"/>
        <end position="501"/>
    </location>
</feature>
<dbReference type="EMBL" id="PVZS01000013">
    <property type="protein sequence ID" value="PSC04479.1"/>
    <property type="molecule type" value="Genomic_DNA"/>
</dbReference>
<comment type="caution">
    <text evidence="6">The sequence shown here is derived from an EMBL/GenBank/DDBJ whole genome shotgun (WGS) entry which is preliminary data.</text>
</comment>
<dbReference type="GO" id="GO:0015833">
    <property type="term" value="P:peptide transport"/>
    <property type="evidence" value="ECO:0007669"/>
    <property type="project" value="TreeGrafter"/>
</dbReference>
<dbReference type="GO" id="GO:0043190">
    <property type="term" value="C:ATP-binding cassette (ABC) transporter complex"/>
    <property type="evidence" value="ECO:0007669"/>
    <property type="project" value="InterPro"/>
</dbReference>
<protein>
    <submittedName>
        <fullName evidence="6">ABC transporter substrate-binding protein</fullName>
    </submittedName>
</protein>
<dbReference type="PANTHER" id="PTHR30290:SF38">
    <property type="entry name" value="D,D-DIPEPTIDE-BINDING PERIPLASMIC PROTEIN DDPA-RELATED"/>
    <property type="match status" value="1"/>
</dbReference>
<evidence type="ECO:0000256" key="1">
    <source>
        <dbReference type="ARBA" id="ARBA00004418"/>
    </source>
</evidence>
<dbReference type="Gene3D" id="3.40.190.10">
    <property type="entry name" value="Periplasmic binding protein-like II"/>
    <property type="match status" value="1"/>
</dbReference>
<dbReference type="Proteomes" id="UP000239772">
    <property type="component" value="Unassembled WGS sequence"/>
</dbReference>
<name>A0A2T1HSH6_9HYPH</name>
<dbReference type="GO" id="GO:1904680">
    <property type="term" value="F:peptide transmembrane transporter activity"/>
    <property type="evidence" value="ECO:0007669"/>
    <property type="project" value="TreeGrafter"/>
</dbReference>
<dbReference type="OrthoDB" id="9803988at2"/>
<dbReference type="SUPFAM" id="SSF53850">
    <property type="entry name" value="Periplasmic binding protein-like II"/>
    <property type="match status" value="1"/>
</dbReference>
<dbReference type="CDD" id="cd08494">
    <property type="entry name" value="PBP2_NikA_DppA_OppA_like_6"/>
    <property type="match status" value="1"/>
</dbReference>
<dbReference type="GO" id="GO:0030288">
    <property type="term" value="C:outer membrane-bounded periplasmic space"/>
    <property type="evidence" value="ECO:0007669"/>
    <property type="project" value="UniProtKB-ARBA"/>
</dbReference>
<dbReference type="PROSITE" id="PS51318">
    <property type="entry name" value="TAT"/>
    <property type="match status" value="1"/>
</dbReference>
<dbReference type="RefSeq" id="WP_106337503.1">
    <property type="nucleotide sequence ID" value="NZ_PVZS01000013.1"/>
</dbReference>
<evidence type="ECO:0000313" key="7">
    <source>
        <dbReference type="Proteomes" id="UP000239772"/>
    </source>
</evidence>
<evidence type="ECO:0000256" key="2">
    <source>
        <dbReference type="ARBA" id="ARBA00005695"/>
    </source>
</evidence>
<accession>A0A2T1HSH6</accession>
<comment type="similarity">
    <text evidence="2">Belongs to the bacterial solute-binding protein 5 family.</text>
</comment>